<dbReference type="PANTHER" id="PTHR33978">
    <property type="entry name" value="SERINE/THREONINE-KINASE"/>
    <property type="match status" value="1"/>
</dbReference>
<dbReference type="Proteomes" id="UP000507222">
    <property type="component" value="Unassembled WGS sequence"/>
</dbReference>
<accession>A0A6J5U1I6</accession>
<dbReference type="EMBL" id="CAEKDK010000002">
    <property type="protein sequence ID" value="CAB4270200.1"/>
    <property type="molecule type" value="Genomic_DNA"/>
</dbReference>
<dbReference type="AlphaFoldDB" id="A0A6J5U1I6"/>
<sequence>MQETLKRREEDHQKEEAELGIWDCGSPLYDSHELVTVSHLIERHLMALPSLGGSGRFITNLSHHPSSEMASLSATIISSREGKGSSSSSTVGGLSEFKGIRKIWKRRVVFGGRKDKAKKMKSGLSGFCNLIDLWRQKDHR</sequence>
<reference evidence="1 2" key="1">
    <citation type="submission" date="2020-05" db="EMBL/GenBank/DDBJ databases">
        <authorList>
            <person name="Campoy J."/>
            <person name="Schneeberger K."/>
            <person name="Spophaly S."/>
        </authorList>
    </citation>
    <scope>NUCLEOTIDE SEQUENCE [LARGE SCALE GENOMIC DNA]</scope>
    <source>
        <strain evidence="1">PruArmRojPasFocal</strain>
    </source>
</reference>
<proteinExistence type="predicted"/>
<evidence type="ECO:0000313" key="2">
    <source>
        <dbReference type="Proteomes" id="UP000507222"/>
    </source>
</evidence>
<name>A0A6J5U1I6_PRUAR</name>
<evidence type="ECO:0000313" key="1">
    <source>
        <dbReference type="EMBL" id="CAB4270200.1"/>
    </source>
</evidence>
<protein>
    <submittedName>
        <fullName evidence="1">Uncharacterized protein</fullName>
    </submittedName>
</protein>
<gene>
    <name evidence="1" type="ORF">CURHAP_LOCUS16246</name>
</gene>
<dbReference type="PANTHER" id="PTHR33978:SF18">
    <property type="entry name" value="OS01G0656300 PROTEIN"/>
    <property type="match status" value="1"/>
</dbReference>
<organism evidence="1 2">
    <name type="scientific">Prunus armeniaca</name>
    <name type="common">Apricot</name>
    <name type="synonym">Armeniaca vulgaris</name>
    <dbReference type="NCBI Taxonomy" id="36596"/>
    <lineage>
        <taxon>Eukaryota</taxon>
        <taxon>Viridiplantae</taxon>
        <taxon>Streptophyta</taxon>
        <taxon>Embryophyta</taxon>
        <taxon>Tracheophyta</taxon>
        <taxon>Spermatophyta</taxon>
        <taxon>Magnoliopsida</taxon>
        <taxon>eudicotyledons</taxon>
        <taxon>Gunneridae</taxon>
        <taxon>Pentapetalae</taxon>
        <taxon>rosids</taxon>
        <taxon>fabids</taxon>
        <taxon>Rosales</taxon>
        <taxon>Rosaceae</taxon>
        <taxon>Amygdaloideae</taxon>
        <taxon>Amygdaleae</taxon>
        <taxon>Prunus</taxon>
    </lineage>
</organism>